<dbReference type="SUPFAM" id="SSF54928">
    <property type="entry name" value="RNA-binding domain, RBD"/>
    <property type="match status" value="2"/>
</dbReference>
<feature type="domain" description="RRM" evidence="2">
    <location>
        <begin position="102"/>
        <end position="184"/>
    </location>
</feature>
<evidence type="ECO:0000313" key="4">
    <source>
        <dbReference type="Proteomes" id="UP001211907"/>
    </source>
</evidence>
<dbReference type="InterPro" id="IPR035979">
    <property type="entry name" value="RBD_domain_sf"/>
</dbReference>
<dbReference type="InterPro" id="IPR012677">
    <property type="entry name" value="Nucleotide-bd_a/b_plait_sf"/>
</dbReference>
<dbReference type="InterPro" id="IPR000504">
    <property type="entry name" value="RRM_dom"/>
</dbReference>
<accession>A0AAD5XIS5</accession>
<proteinExistence type="predicted"/>
<dbReference type="GO" id="GO:0000381">
    <property type="term" value="P:regulation of alternative mRNA splicing, via spliceosome"/>
    <property type="evidence" value="ECO:0007669"/>
    <property type="project" value="TreeGrafter"/>
</dbReference>
<dbReference type="GO" id="GO:0000380">
    <property type="term" value="P:alternative mRNA splicing, via spliceosome"/>
    <property type="evidence" value="ECO:0007669"/>
    <property type="project" value="TreeGrafter"/>
</dbReference>
<dbReference type="SMART" id="SM00360">
    <property type="entry name" value="RRM"/>
    <property type="match status" value="2"/>
</dbReference>
<evidence type="ECO:0000256" key="1">
    <source>
        <dbReference type="PROSITE-ProRule" id="PRU00176"/>
    </source>
</evidence>
<comment type="caution">
    <text evidence="3">The sequence shown here is derived from an EMBL/GenBank/DDBJ whole genome shotgun (WGS) entry which is preliminary data.</text>
</comment>
<evidence type="ECO:0000313" key="3">
    <source>
        <dbReference type="EMBL" id="KAJ3125785.1"/>
    </source>
</evidence>
<keyword evidence="1" id="KW-0694">RNA-binding</keyword>
<dbReference type="AlphaFoldDB" id="A0AAD5XIS5"/>
<keyword evidence="4" id="KW-1185">Reference proteome</keyword>
<dbReference type="PANTHER" id="PTHR47330:SF1">
    <property type="entry name" value="POLY(U)-BINDING-SPLICING FACTOR PUF60"/>
    <property type="match status" value="1"/>
</dbReference>
<organism evidence="3 4">
    <name type="scientific">Physocladia obscura</name>
    <dbReference type="NCBI Taxonomy" id="109957"/>
    <lineage>
        <taxon>Eukaryota</taxon>
        <taxon>Fungi</taxon>
        <taxon>Fungi incertae sedis</taxon>
        <taxon>Chytridiomycota</taxon>
        <taxon>Chytridiomycota incertae sedis</taxon>
        <taxon>Chytridiomycetes</taxon>
        <taxon>Chytridiales</taxon>
        <taxon>Chytriomycetaceae</taxon>
        <taxon>Physocladia</taxon>
    </lineage>
</organism>
<dbReference type="GO" id="GO:0003723">
    <property type="term" value="F:RNA binding"/>
    <property type="evidence" value="ECO:0007669"/>
    <property type="project" value="UniProtKB-UniRule"/>
</dbReference>
<dbReference type="GO" id="GO:0006376">
    <property type="term" value="P:mRNA splice site recognition"/>
    <property type="evidence" value="ECO:0007669"/>
    <property type="project" value="TreeGrafter"/>
</dbReference>
<dbReference type="GO" id="GO:0071011">
    <property type="term" value="C:precatalytic spliceosome"/>
    <property type="evidence" value="ECO:0007669"/>
    <property type="project" value="TreeGrafter"/>
</dbReference>
<reference evidence="3" key="1">
    <citation type="submission" date="2020-05" db="EMBL/GenBank/DDBJ databases">
        <title>Phylogenomic resolution of chytrid fungi.</title>
        <authorList>
            <person name="Stajich J.E."/>
            <person name="Amses K."/>
            <person name="Simmons R."/>
            <person name="Seto K."/>
            <person name="Myers J."/>
            <person name="Bonds A."/>
            <person name="Quandt C.A."/>
            <person name="Barry K."/>
            <person name="Liu P."/>
            <person name="Grigoriev I."/>
            <person name="Longcore J.E."/>
            <person name="James T.Y."/>
        </authorList>
    </citation>
    <scope>NUCLEOTIDE SEQUENCE</scope>
    <source>
        <strain evidence="3">JEL0513</strain>
    </source>
</reference>
<dbReference type="GO" id="GO:0071013">
    <property type="term" value="C:catalytic step 2 spliceosome"/>
    <property type="evidence" value="ECO:0007669"/>
    <property type="project" value="TreeGrafter"/>
</dbReference>
<feature type="domain" description="RRM" evidence="2">
    <location>
        <begin position="201"/>
        <end position="275"/>
    </location>
</feature>
<dbReference type="Gene3D" id="3.30.70.330">
    <property type="match status" value="3"/>
</dbReference>
<name>A0AAD5XIS5_9FUNG</name>
<dbReference type="InterPro" id="IPR051974">
    <property type="entry name" value="PUF60_regulator"/>
</dbReference>
<evidence type="ECO:0000259" key="2">
    <source>
        <dbReference type="PROSITE" id="PS50102"/>
    </source>
</evidence>
<dbReference type="PROSITE" id="PS50102">
    <property type="entry name" value="RRM"/>
    <property type="match status" value="2"/>
</dbReference>
<protein>
    <submittedName>
        <fullName evidence="3">Poly(U)-binding-splicing factor puf60</fullName>
    </submittedName>
</protein>
<dbReference type="PANTHER" id="PTHR47330">
    <property type="entry name" value="POLY(U)-BINDING-SPLICING FACTOR PUF60-B-RELATED"/>
    <property type="match status" value="1"/>
</dbReference>
<gene>
    <name evidence="3" type="primary">PUF60</name>
    <name evidence="3" type="ORF">HK100_010603</name>
</gene>
<dbReference type="Proteomes" id="UP001211907">
    <property type="component" value="Unassembled WGS sequence"/>
</dbReference>
<sequence>MEALSALDKAKAFARAQSVKLVLHNANANPASDANTGGSGSDSDSTPVRMDTLTPARIGLYASALQYPPGAEWTPSAVAAAGAASKVSFLQMIEYAALKIHLKIYVGAMHAEMTEAHLRLLFAVFGPIRALAMSFDQYTGWGPAKHKGFAFLEFFCPESASLAIEFMHGVEFGSRPMKVCRPKDYLQGPFPQQAVGENANDRVFVANVHEHVDEDMLCSIFESFGQPDPITRKHRGCGYIQFATASAASTAVTSIRSEGGFELAGSRLNAILALVGGPMMPGMQGLAEIPDIPEDMKVAANLVISGKMAQQQLQQQQLQQSAAAVAAVTQYINMVPGGGGSSIALPPKPAPLQSDSAAALAIKAAISAAKAKMARENPGMAVGGANGDGAIDDDATMAINSHSKRYDVMQKLMRPEDRVGGNNVNDASVVAADGRAAVKRRKIIVTVSRVLILRNMVTASEAREDKEGIEEEIREECSRYGTVESVNVVGSVAGGESLGNAVGSNSYGDQDEETTVDVKVVFGSEEDAGKALAVLDGR</sequence>
<dbReference type="EMBL" id="JADGJH010000591">
    <property type="protein sequence ID" value="KAJ3125785.1"/>
    <property type="molecule type" value="Genomic_DNA"/>
</dbReference>
<dbReference type="Pfam" id="PF00076">
    <property type="entry name" value="RRM_1"/>
    <property type="match status" value="2"/>
</dbReference>